<accession>A0ACD3BFH0</accession>
<protein>
    <submittedName>
        <fullName evidence="1">Alpha/beta-hydrolase</fullName>
    </submittedName>
</protein>
<evidence type="ECO:0000313" key="1">
    <source>
        <dbReference type="EMBL" id="TFK76362.1"/>
    </source>
</evidence>
<sequence>MVAFGILIFQTLVVASLSSASPLPLQIPHINPQDILCKLPIVNKFLCPRTGTLGLNIPTPLGTASGTTDPSGAYRYVVKYAHANRWQDSTLVTSWNLPTGTPNATSLPPACPQSGVDPSVYNEDCLSMVVYVPPGLTVTSNVPTMVWFHGGSFVVGSATGPGMDGSNLAIATQSIVITVQYRLGALGFLVPGSNTNLAVKDSVHALQFVNRVIASFGGNPSKVTIAGQSSGASMVRTLLGVPSASTLFRSAILQSDVMDYGPLSTATYQALLSNFKSRFSCAVTDTSCWNALGLGTILTAQTNVYNAAMSIDPAAGNAQPIRPVLDGTLIASPLDSTQAFPSVSKPLLITTVKNEAALAIYSAFTSPLPDEALQPICDATFGESRTDTILASTFYQPTPGASGTIDVRAQLQLMGTDYLWKCSAWTFARNWVQNGGSTYVGYYSLGASYPGNANVPFCTQSGAVCHQDDIQIVFGTVASPTTDQTNLVNEMQKRYKAFLTSGNPNTAGLSTWTPATTSDLHPQNFGGSNPVDVGACQVSFWGSAVQYDYQYYTN</sequence>
<dbReference type="Proteomes" id="UP000308600">
    <property type="component" value="Unassembled WGS sequence"/>
</dbReference>
<reference evidence="1 2" key="1">
    <citation type="journal article" date="2019" name="Nat. Ecol. Evol.">
        <title>Megaphylogeny resolves global patterns of mushroom evolution.</title>
        <authorList>
            <person name="Varga T."/>
            <person name="Krizsan K."/>
            <person name="Foldi C."/>
            <person name="Dima B."/>
            <person name="Sanchez-Garcia M."/>
            <person name="Sanchez-Ramirez S."/>
            <person name="Szollosi G.J."/>
            <person name="Szarkandi J.G."/>
            <person name="Papp V."/>
            <person name="Albert L."/>
            <person name="Andreopoulos W."/>
            <person name="Angelini C."/>
            <person name="Antonin V."/>
            <person name="Barry K.W."/>
            <person name="Bougher N.L."/>
            <person name="Buchanan P."/>
            <person name="Buyck B."/>
            <person name="Bense V."/>
            <person name="Catcheside P."/>
            <person name="Chovatia M."/>
            <person name="Cooper J."/>
            <person name="Damon W."/>
            <person name="Desjardin D."/>
            <person name="Finy P."/>
            <person name="Geml J."/>
            <person name="Haridas S."/>
            <person name="Hughes K."/>
            <person name="Justo A."/>
            <person name="Karasinski D."/>
            <person name="Kautmanova I."/>
            <person name="Kiss B."/>
            <person name="Kocsube S."/>
            <person name="Kotiranta H."/>
            <person name="LaButti K.M."/>
            <person name="Lechner B.E."/>
            <person name="Liimatainen K."/>
            <person name="Lipzen A."/>
            <person name="Lukacs Z."/>
            <person name="Mihaltcheva S."/>
            <person name="Morgado L.N."/>
            <person name="Niskanen T."/>
            <person name="Noordeloos M.E."/>
            <person name="Ohm R.A."/>
            <person name="Ortiz-Santana B."/>
            <person name="Ovrebo C."/>
            <person name="Racz N."/>
            <person name="Riley R."/>
            <person name="Savchenko A."/>
            <person name="Shiryaev A."/>
            <person name="Soop K."/>
            <person name="Spirin V."/>
            <person name="Szebenyi C."/>
            <person name="Tomsovsky M."/>
            <person name="Tulloss R.E."/>
            <person name="Uehling J."/>
            <person name="Grigoriev I.V."/>
            <person name="Vagvolgyi C."/>
            <person name="Papp T."/>
            <person name="Martin F.M."/>
            <person name="Miettinen O."/>
            <person name="Hibbett D.S."/>
            <person name="Nagy L.G."/>
        </authorList>
    </citation>
    <scope>NUCLEOTIDE SEQUENCE [LARGE SCALE GENOMIC DNA]</scope>
    <source>
        <strain evidence="1 2">NL-1719</strain>
    </source>
</reference>
<proteinExistence type="predicted"/>
<name>A0ACD3BFH0_9AGAR</name>
<keyword evidence="2" id="KW-1185">Reference proteome</keyword>
<organism evidence="1 2">
    <name type="scientific">Pluteus cervinus</name>
    <dbReference type="NCBI Taxonomy" id="181527"/>
    <lineage>
        <taxon>Eukaryota</taxon>
        <taxon>Fungi</taxon>
        <taxon>Dikarya</taxon>
        <taxon>Basidiomycota</taxon>
        <taxon>Agaricomycotina</taxon>
        <taxon>Agaricomycetes</taxon>
        <taxon>Agaricomycetidae</taxon>
        <taxon>Agaricales</taxon>
        <taxon>Pluteineae</taxon>
        <taxon>Pluteaceae</taxon>
        <taxon>Pluteus</taxon>
    </lineage>
</organism>
<dbReference type="EMBL" id="ML208260">
    <property type="protein sequence ID" value="TFK76362.1"/>
    <property type="molecule type" value="Genomic_DNA"/>
</dbReference>
<gene>
    <name evidence="1" type="ORF">BDN72DRAFT_785153</name>
</gene>
<evidence type="ECO:0000313" key="2">
    <source>
        <dbReference type="Proteomes" id="UP000308600"/>
    </source>
</evidence>